<dbReference type="OrthoDB" id="9929065at2"/>
<dbReference type="EMBL" id="LT630287">
    <property type="protein sequence ID" value="SFV41472.1"/>
    <property type="molecule type" value="Genomic_DNA"/>
</dbReference>
<reference evidence="2" key="3">
    <citation type="submission" date="2016-11" db="EMBL/GenBank/DDBJ databases">
        <authorList>
            <person name="Jaros S."/>
            <person name="Januszkiewicz K."/>
            <person name="Wedrychowicz H."/>
        </authorList>
    </citation>
    <scope>NUCLEOTIDE SEQUENCE [LARGE SCALE GENOMIC DNA]</scope>
    <source>
        <strain evidence="2">ACA-DC 1533</strain>
    </source>
</reference>
<evidence type="ECO:0000313" key="4">
    <source>
        <dbReference type="Proteomes" id="UP000190935"/>
    </source>
</evidence>
<reference evidence="4" key="2">
    <citation type="submission" date="2016-11" db="EMBL/GenBank/DDBJ databases">
        <authorList>
            <person name="Papadimitriou K."/>
        </authorList>
    </citation>
    <scope>NUCLEOTIDE SEQUENCE [LARGE SCALE GENOMIC DNA]</scope>
    <source>
        <strain evidence="4">ACA-DC 1533</strain>
    </source>
</reference>
<dbReference type="Proteomes" id="UP000190935">
    <property type="component" value="Chromosome I"/>
</dbReference>
<dbReference type="KEGG" id="laca:LAC1533_2049"/>
<evidence type="ECO:0000313" key="1">
    <source>
        <dbReference type="EMBL" id="KRN84917.1"/>
    </source>
</evidence>
<evidence type="ECO:0000313" key="3">
    <source>
        <dbReference type="Proteomes" id="UP000051491"/>
    </source>
</evidence>
<gene>
    <name evidence="1" type="ORF">IV43_GL001006</name>
    <name evidence="2" type="ORF">LAC1533_2049</name>
</gene>
<accession>A0A0R2KC28</accession>
<reference evidence="1 3" key="1">
    <citation type="journal article" date="2015" name="Genome Announc.">
        <title>Expanding the biotechnology potential of lactobacilli through comparative genomics of 213 strains and associated genera.</title>
        <authorList>
            <person name="Sun Z."/>
            <person name="Harris H.M."/>
            <person name="McCann A."/>
            <person name="Guo C."/>
            <person name="Argimon S."/>
            <person name="Zhang W."/>
            <person name="Yang X."/>
            <person name="Jeffery I.B."/>
            <person name="Cooney J.C."/>
            <person name="Kagawa T.F."/>
            <person name="Liu W."/>
            <person name="Song Y."/>
            <person name="Salvetti E."/>
            <person name="Wrobel A."/>
            <person name="Rasinkangas P."/>
            <person name="Parkhill J."/>
            <person name="Rea M.C."/>
            <person name="O'Sullivan O."/>
            <person name="Ritari J."/>
            <person name="Douillard F.P."/>
            <person name="Paul Ross R."/>
            <person name="Yang R."/>
            <person name="Briner A.E."/>
            <person name="Felis G.E."/>
            <person name="de Vos W.M."/>
            <person name="Barrangou R."/>
            <person name="Klaenhammer T.R."/>
            <person name="Caufield P.W."/>
            <person name="Cui Y."/>
            <person name="Zhang H."/>
            <person name="O'Toole P.W."/>
        </authorList>
    </citation>
    <scope>NUCLEOTIDE SEQUENCE [LARGE SCALE GENOMIC DNA]</scope>
    <source>
        <strain evidence="1 3">DSM 15353</strain>
    </source>
</reference>
<name>A0A0R2KC28_9LACO</name>
<dbReference type="AlphaFoldDB" id="A0A0R2KC28"/>
<dbReference type="PATRIC" id="fig|89059.3.peg.1062"/>
<dbReference type="Proteomes" id="UP000051491">
    <property type="component" value="Unassembled WGS sequence"/>
</dbReference>
<dbReference type="RefSeq" id="WP_010497508.1">
    <property type="nucleotide sequence ID" value="NZ_DAIMTB010000022.1"/>
</dbReference>
<evidence type="ECO:0000313" key="2">
    <source>
        <dbReference type="EMBL" id="SFV41472.1"/>
    </source>
</evidence>
<sequence>MQKNGDFFGSFVEGRAVRKRVQEVLHAAQVDGRLEDVKMLKEAGVTLYYAIVRDKYGFQICYKVDLTKNELV</sequence>
<dbReference type="EMBL" id="JQBK01000024">
    <property type="protein sequence ID" value="KRN84917.1"/>
    <property type="molecule type" value="Genomic_DNA"/>
</dbReference>
<organism evidence="1 3">
    <name type="scientific">Ligilactobacillus acidipiscis</name>
    <dbReference type="NCBI Taxonomy" id="89059"/>
    <lineage>
        <taxon>Bacteria</taxon>
        <taxon>Bacillati</taxon>
        <taxon>Bacillota</taxon>
        <taxon>Bacilli</taxon>
        <taxon>Lactobacillales</taxon>
        <taxon>Lactobacillaceae</taxon>
        <taxon>Ligilactobacillus</taxon>
    </lineage>
</organism>
<dbReference type="GeneID" id="95350152"/>
<protein>
    <submittedName>
        <fullName evidence="1">Uncharacterized protein</fullName>
    </submittedName>
</protein>
<proteinExistence type="predicted"/>